<sequence length="50" mass="5686">MSAYESDPSTEPVRITTIASMRKQWRRAGTTTIIAERDDFLRELSAEAAR</sequence>
<comment type="caution">
    <text evidence="1">The sequence shown here is derived from an EMBL/GenBank/DDBJ whole genome shotgun (WGS) entry which is preliminary data.</text>
</comment>
<name>A0AAW3T2M9_9MICO</name>
<gene>
    <name evidence="1" type="ORF">FHW23_000111</name>
</gene>
<evidence type="ECO:0000313" key="1">
    <source>
        <dbReference type="EMBL" id="MBA8988879.1"/>
    </source>
</evidence>
<evidence type="ECO:0000313" key="2">
    <source>
        <dbReference type="Proteomes" id="UP000590225"/>
    </source>
</evidence>
<dbReference type="Proteomes" id="UP000590225">
    <property type="component" value="Unassembled WGS sequence"/>
</dbReference>
<reference evidence="1 2" key="1">
    <citation type="submission" date="2020-07" db="EMBL/GenBank/DDBJ databases">
        <title>Above-ground endophytic microbial communities from plants in different locations in the United States.</title>
        <authorList>
            <person name="Frank C."/>
        </authorList>
    </citation>
    <scope>NUCLEOTIDE SEQUENCE [LARGE SCALE GENOMIC DNA]</scope>
    <source>
        <strain evidence="1 2">WPL5_2</strain>
    </source>
</reference>
<accession>A0AAW3T2M9</accession>
<proteinExistence type="predicted"/>
<dbReference type="AlphaFoldDB" id="A0AAW3T2M9"/>
<protein>
    <submittedName>
        <fullName evidence="1">Uncharacterized protein</fullName>
    </submittedName>
</protein>
<organism evidence="1 2">
    <name type="scientific">Curtobacterium pusillum</name>
    <dbReference type="NCBI Taxonomy" id="69373"/>
    <lineage>
        <taxon>Bacteria</taxon>
        <taxon>Bacillati</taxon>
        <taxon>Actinomycetota</taxon>
        <taxon>Actinomycetes</taxon>
        <taxon>Micrococcales</taxon>
        <taxon>Microbacteriaceae</taxon>
        <taxon>Curtobacterium</taxon>
    </lineage>
</organism>
<dbReference type="EMBL" id="JACGXP010000001">
    <property type="protein sequence ID" value="MBA8988879.1"/>
    <property type="molecule type" value="Genomic_DNA"/>
</dbReference>
<dbReference type="RefSeq" id="WP_182514841.1">
    <property type="nucleotide sequence ID" value="NZ_JACGXP010000001.1"/>
</dbReference>